<dbReference type="PANTHER" id="PTHR42736">
    <property type="entry name" value="PROTEIN-GLUTAMINE GAMMA-GLUTAMYLTRANSFERASE"/>
    <property type="match status" value="1"/>
</dbReference>
<dbReference type="Gene3D" id="3.10.620.30">
    <property type="match status" value="1"/>
</dbReference>
<feature type="transmembrane region" description="Helical" evidence="1">
    <location>
        <begin position="94"/>
        <end position="110"/>
    </location>
</feature>
<keyword evidence="1" id="KW-0472">Membrane</keyword>
<dbReference type="Pfam" id="PF01841">
    <property type="entry name" value="Transglut_core"/>
    <property type="match status" value="1"/>
</dbReference>
<dbReference type="InterPro" id="IPR021878">
    <property type="entry name" value="TgpA_N"/>
</dbReference>
<dbReference type="SMART" id="SM00460">
    <property type="entry name" value="TGc"/>
    <property type="match status" value="1"/>
</dbReference>
<keyword evidence="1" id="KW-1133">Transmembrane helix</keyword>
<proteinExistence type="predicted"/>
<accession>A0A857JE14</accession>
<dbReference type="KEGG" id="xyk:GT347_26310"/>
<feature type="domain" description="Transglutaminase-like" evidence="2">
    <location>
        <begin position="428"/>
        <end position="499"/>
    </location>
</feature>
<dbReference type="Pfam" id="PF11992">
    <property type="entry name" value="TgpA_N"/>
    <property type="match status" value="1"/>
</dbReference>
<dbReference type="AlphaFoldDB" id="A0A857JE14"/>
<dbReference type="InterPro" id="IPR002931">
    <property type="entry name" value="Transglutaminase-like"/>
</dbReference>
<dbReference type="RefSeq" id="WP_160555001.1">
    <property type="nucleotide sequence ID" value="NZ_CP047650.1"/>
</dbReference>
<dbReference type="InterPro" id="IPR038765">
    <property type="entry name" value="Papain-like_cys_pep_sf"/>
</dbReference>
<dbReference type="PANTHER" id="PTHR42736:SF1">
    <property type="entry name" value="PROTEIN-GLUTAMINE GAMMA-GLUTAMYLTRANSFERASE"/>
    <property type="match status" value="1"/>
</dbReference>
<feature type="transmembrane region" description="Helical" evidence="1">
    <location>
        <begin position="21"/>
        <end position="39"/>
    </location>
</feature>
<dbReference type="EMBL" id="CP047650">
    <property type="protein sequence ID" value="QHJ01193.1"/>
    <property type="molecule type" value="Genomic_DNA"/>
</dbReference>
<dbReference type="InterPro" id="IPR052901">
    <property type="entry name" value="Bact_TGase-like"/>
</dbReference>
<feature type="transmembrane region" description="Helical" evidence="1">
    <location>
        <begin position="117"/>
        <end position="135"/>
    </location>
</feature>
<evidence type="ECO:0000313" key="4">
    <source>
        <dbReference type="Proteomes" id="UP000464787"/>
    </source>
</evidence>
<keyword evidence="4" id="KW-1185">Reference proteome</keyword>
<feature type="transmembrane region" description="Helical" evidence="1">
    <location>
        <begin position="175"/>
        <end position="193"/>
    </location>
</feature>
<sequence>MLNTLPSSARWQRWQSLPRDSRDTLFLLAVLAWVIAPLTLELRPWTGAIAALLLGWRAWLAWRAAPLPSRAMRVGLLVLAVAAVFGSFRTLAGYEAGISLAVLLLALKTLELRARRDAMVVFFLGFFVLLMNFLYSQALPLAVIALVGLFGLLTALVQAHMPVGRPPLALAARTAFRLMVFGAPVMAALFLFFPRVAPLWGVPGDTSRARTGLSEDMRVGNIAALAQDGSPVMRIRFPDLPARAQPSQQALYFRGPVLSRFDGRNWTPATEQFNGRYQPRWLPPARLQVRGEPIRYEATLEPSGRHWLLVMDAAPARPEGAEGFLSGDMEWVSARPLSQVLRYRAASYPDYQLGVQATPASLAEYTALPTGFDPRTRALAGELRAQPAVAAGGTPELVDAALARLRSGGYRYTLEPGVYGRDTADDFWFERKAGFCEHIASAFAVLMRAAGVPARIVTGYQGGAPNSVDGVWTVRQSDAHAWTEVWMDGQGWVRVDPTASVAPERLAEFRAPAPEGAFGQAFGAVVGNNFSSRLRATWEALNDRWNQWVLNYTEDRQLDLLKRLGFDAPDWRSMARVLAVLVLVGLLAGVAWQATLRRRRDPWLRLYADARQRLSRKGMPSTEAVPPRALARQAVQRFGESARPLSDWLLRLEAQRYAPAETSASRAALGELRRQMHRLRWPERERAH</sequence>
<gene>
    <name evidence="3" type="ORF">GT347_26310</name>
</gene>
<name>A0A857JE14_9BURK</name>
<keyword evidence="1" id="KW-0812">Transmembrane</keyword>
<protein>
    <submittedName>
        <fullName evidence="3">DUF3488 domain-containing protein</fullName>
    </submittedName>
</protein>
<feature type="transmembrane region" description="Helical" evidence="1">
    <location>
        <begin position="141"/>
        <end position="163"/>
    </location>
</feature>
<dbReference type="Proteomes" id="UP000464787">
    <property type="component" value="Chromosome"/>
</dbReference>
<feature type="transmembrane region" description="Helical" evidence="1">
    <location>
        <begin position="577"/>
        <end position="596"/>
    </location>
</feature>
<organism evidence="3 4">
    <name type="scientific">Xylophilus rhododendri</name>
    <dbReference type="NCBI Taxonomy" id="2697032"/>
    <lineage>
        <taxon>Bacteria</taxon>
        <taxon>Pseudomonadati</taxon>
        <taxon>Pseudomonadota</taxon>
        <taxon>Betaproteobacteria</taxon>
        <taxon>Burkholderiales</taxon>
        <taxon>Xylophilus</taxon>
    </lineage>
</organism>
<evidence type="ECO:0000313" key="3">
    <source>
        <dbReference type="EMBL" id="QHJ01193.1"/>
    </source>
</evidence>
<evidence type="ECO:0000256" key="1">
    <source>
        <dbReference type="SAM" id="Phobius"/>
    </source>
</evidence>
<reference evidence="3 4" key="1">
    <citation type="submission" date="2020-01" db="EMBL/GenBank/DDBJ databases">
        <title>Genome sequencing of strain KACC 21265.</title>
        <authorList>
            <person name="Heo J."/>
            <person name="Kim S.-J."/>
            <person name="Kim J.-S."/>
            <person name="Hong S.-B."/>
            <person name="Kwon S.-W."/>
        </authorList>
    </citation>
    <scope>NUCLEOTIDE SEQUENCE [LARGE SCALE GENOMIC DNA]</scope>
    <source>
        <strain evidence="3 4">KACC 21265</strain>
    </source>
</reference>
<dbReference type="SUPFAM" id="SSF54001">
    <property type="entry name" value="Cysteine proteinases"/>
    <property type="match status" value="1"/>
</dbReference>
<evidence type="ECO:0000259" key="2">
    <source>
        <dbReference type="SMART" id="SM00460"/>
    </source>
</evidence>